<dbReference type="OrthoDB" id="9796461at2"/>
<keyword evidence="1" id="KW-0812">Transmembrane</keyword>
<name>A0A418NNH9_9SPHN</name>
<keyword evidence="3" id="KW-0012">Acyltransferase</keyword>
<reference evidence="3 4" key="1">
    <citation type="submission" date="2018-08" db="EMBL/GenBank/DDBJ databases">
        <title>Erythrobacter zhengii sp.nov., a bacterium isolated from deep-sea sediment.</title>
        <authorList>
            <person name="Fang C."/>
            <person name="Wu Y.-H."/>
            <person name="Sun C."/>
            <person name="Wang H."/>
            <person name="Cheng H."/>
            <person name="Meng F.-X."/>
            <person name="Wang C.-S."/>
            <person name="Xu X.-W."/>
        </authorList>
    </citation>
    <scope>NUCLEOTIDE SEQUENCE [LARGE SCALE GENOMIC DNA]</scope>
    <source>
        <strain evidence="3 4">V18</strain>
    </source>
</reference>
<accession>A0A418NNH9</accession>
<feature type="transmembrane region" description="Helical" evidence="1">
    <location>
        <begin position="216"/>
        <end position="236"/>
    </location>
</feature>
<dbReference type="EMBL" id="QXFL01000010">
    <property type="protein sequence ID" value="RIV83364.1"/>
    <property type="molecule type" value="Genomic_DNA"/>
</dbReference>
<keyword evidence="3" id="KW-0808">Transferase</keyword>
<feature type="transmembrane region" description="Helical" evidence="1">
    <location>
        <begin position="190"/>
        <end position="209"/>
    </location>
</feature>
<evidence type="ECO:0000313" key="3">
    <source>
        <dbReference type="EMBL" id="RIV83364.1"/>
    </source>
</evidence>
<comment type="caution">
    <text evidence="3">The sequence shown here is derived from an EMBL/GenBank/DDBJ whole genome shotgun (WGS) entry which is preliminary data.</text>
</comment>
<keyword evidence="1" id="KW-0472">Membrane</keyword>
<feature type="transmembrane region" description="Helical" evidence="1">
    <location>
        <begin position="45"/>
        <end position="65"/>
    </location>
</feature>
<feature type="domain" description="Acyltransferase 3" evidence="2">
    <location>
        <begin position="15"/>
        <end position="308"/>
    </location>
</feature>
<evidence type="ECO:0000313" key="4">
    <source>
        <dbReference type="Proteomes" id="UP000286576"/>
    </source>
</evidence>
<dbReference type="PANTHER" id="PTHR23028">
    <property type="entry name" value="ACETYLTRANSFERASE"/>
    <property type="match status" value="1"/>
</dbReference>
<proteinExistence type="predicted"/>
<feature type="transmembrane region" description="Helical" evidence="1">
    <location>
        <begin position="242"/>
        <end position="260"/>
    </location>
</feature>
<dbReference type="AlphaFoldDB" id="A0A418NNH9"/>
<dbReference type="Pfam" id="PF01757">
    <property type="entry name" value="Acyl_transf_3"/>
    <property type="match status" value="1"/>
</dbReference>
<dbReference type="InterPro" id="IPR050879">
    <property type="entry name" value="Acyltransferase_3"/>
</dbReference>
<protein>
    <submittedName>
        <fullName evidence="3">Acyltransferase</fullName>
    </submittedName>
</protein>
<dbReference type="RefSeq" id="WP_119588018.1">
    <property type="nucleotide sequence ID" value="NZ_CAWODQ010000002.1"/>
</dbReference>
<feature type="transmembrane region" description="Helical" evidence="1">
    <location>
        <begin position="294"/>
        <end position="314"/>
    </location>
</feature>
<sequence length="336" mass="36045">MSARQGRALGMTRLHGLDALRGVAALAVFLHHLCHYYFLPDLLPIAGRSVDLFFALSGFVMARTYDAKLREGLGATRFLLKRYNRLAPCAFIGGGIGLVFAVATGYFPNHVVVAGVIGTILFLPVPIGAFTYPLNGAAWSLTVELFLNWVHGAFLARRERLWLVLAVAVALYAVVAWRDGGTHSLSSMAYLPNTLLRGLSCYVIGVILYRTCGDRALWRSAAPAVIAFPFVTAALQYALADWIASLVFLGLIPVFIRGTLGQMPAAIGGVLGGLSYPLYATHFPIILFSRALGISPLGTTVICLAVAALLMLTVEAARTGKSNTRASDQMRAPHPG</sequence>
<gene>
    <name evidence="3" type="ORF">D2V07_16570</name>
</gene>
<feature type="transmembrane region" description="Helical" evidence="1">
    <location>
        <begin position="267"/>
        <end position="288"/>
    </location>
</feature>
<feature type="transmembrane region" description="Helical" evidence="1">
    <location>
        <begin position="161"/>
        <end position="178"/>
    </location>
</feature>
<dbReference type="Proteomes" id="UP000286576">
    <property type="component" value="Unassembled WGS sequence"/>
</dbReference>
<dbReference type="InterPro" id="IPR002656">
    <property type="entry name" value="Acyl_transf_3_dom"/>
</dbReference>
<feature type="transmembrane region" description="Helical" evidence="1">
    <location>
        <begin position="113"/>
        <end position="132"/>
    </location>
</feature>
<feature type="transmembrane region" description="Helical" evidence="1">
    <location>
        <begin position="20"/>
        <end position="39"/>
    </location>
</feature>
<evidence type="ECO:0000256" key="1">
    <source>
        <dbReference type="SAM" id="Phobius"/>
    </source>
</evidence>
<feature type="transmembrane region" description="Helical" evidence="1">
    <location>
        <begin position="86"/>
        <end position="107"/>
    </location>
</feature>
<keyword evidence="4" id="KW-1185">Reference proteome</keyword>
<dbReference type="GO" id="GO:0016747">
    <property type="term" value="F:acyltransferase activity, transferring groups other than amino-acyl groups"/>
    <property type="evidence" value="ECO:0007669"/>
    <property type="project" value="InterPro"/>
</dbReference>
<organism evidence="3 4">
    <name type="scientific">Aurantiacibacter zhengii</name>
    <dbReference type="NCBI Taxonomy" id="2307003"/>
    <lineage>
        <taxon>Bacteria</taxon>
        <taxon>Pseudomonadati</taxon>
        <taxon>Pseudomonadota</taxon>
        <taxon>Alphaproteobacteria</taxon>
        <taxon>Sphingomonadales</taxon>
        <taxon>Erythrobacteraceae</taxon>
        <taxon>Aurantiacibacter</taxon>
    </lineage>
</organism>
<keyword evidence="1" id="KW-1133">Transmembrane helix</keyword>
<evidence type="ECO:0000259" key="2">
    <source>
        <dbReference type="Pfam" id="PF01757"/>
    </source>
</evidence>